<gene>
    <name evidence="1" type="ordered locus">RB12751</name>
</gene>
<protein>
    <submittedName>
        <fullName evidence="1">Uncharacterized protein</fullName>
    </submittedName>
</protein>
<dbReference type="Proteomes" id="UP000001025">
    <property type="component" value="Chromosome"/>
</dbReference>
<dbReference type="AlphaFoldDB" id="Q7UI54"/>
<dbReference type="EnsemblBacteria" id="CAD77760">
    <property type="protein sequence ID" value="CAD77760"/>
    <property type="gene ID" value="RB12751"/>
</dbReference>
<dbReference type="HOGENOM" id="CLU_1968824_0_0_0"/>
<organism evidence="1 2">
    <name type="scientific">Rhodopirellula baltica (strain DSM 10527 / NCIMB 13988 / SH1)</name>
    <dbReference type="NCBI Taxonomy" id="243090"/>
    <lineage>
        <taxon>Bacteria</taxon>
        <taxon>Pseudomonadati</taxon>
        <taxon>Planctomycetota</taxon>
        <taxon>Planctomycetia</taxon>
        <taxon>Pirellulales</taxon>
        <taxon>Pirellulaceae</taxon>
        <taxon>Rhodopirellula</taxon>
    </lineage>
</organism>
<reference evidence="1 2" key="1">
    <citation type="journal article" date="2003" name="Proc. Natl. Acad. Sci. U.S.A.">
        <title>Complete genome sequence of the marine planctomycete Pirellula sp. strain 1.</title>
        <authorList>
            <person name="Gloeckner F.O."/>
            <person name="Kube M."/>
            <person name="Bauer M."/>
            <person name="Teeling H."/>
            <person name="Lombardot T."/>
            <person name="Ludwig W."/>
            <person name="Gade D."/>
            <person name="Beck A."/>
            <person name="Borzym K."/>
            <person name="Heitmann K."/>
            <person name="Rabus R."/>
            <person name="Schlesner H."/>
            <person name="Amann R."/>
            <person name="Reinhardt R."/>
        </authorList>
    </citation>
    <scope>NUCLEOTIDE SEQUENCE [LARGE SCALE GENOMIC DNA]</scope>
    <source>
        <strain evidence="2">DSM 10527 / NCIMB 13988 / SH1</strain>
    </source>
</reference>
<dbReference type="EMBL" id="BX294155">
    <property type="protein sequence ID" value="CAD77760.1"/>
    <property type="molecule type" value="Genomic_DNA"/>
</dbReference>
<dbReference type="InParanoid" id="Q7UI54"/>
<proteinExistence type="predicted"/>
<evidence type="ECO:0000313" key="2">
    <source>
        <dbReference type="Proteomes" id="UP000001025"/>
    </source>
</evidence>
<keyword evidence="2" id="KW-1185">Reference proteome</keyword>
<evidence type="ECO:0000313" key="1">
    <source>
        <dbReference type="EMBL" id="CAD77760.1"/>
    </source>
</evidence>
<dbReference type="KEGG" id="rba:RB12751"/>
<sequence length="127" mass="14467">MTAHRTRAASLGLKTHGCLRKDCPDRLRAEMCPFSRENRCDRPWFASSYPSVNGAEANLLRSRFVGSLQSISILNASLPRGPAPPRFRFRLNASSFWKCGHANRQTLRRTDVARWDHSHPRALGFFI</sequence>
<dbReference type="STRING" id="243090.RB12751"/>
<accession>Q7UI54</accession>
<name>Q7UI54_RHOBA</name>